<dbReference type="InterPro" id="IPR004145">
    <property type="entry name" value="DUF243"/>
</dbReference>
<evidence type="ECO:0000313" key="4">
    <source>
        <dbReference type="EMBL" id="CAL4224486.1"/>
    </source>
</evidence>
<feature type="compositionally biased region" description="Gly residues" evidence="1">
    <location>
        <begin position="206"/>
        <end position="223"/>
    </location>
</feature>
<keyword evidence="2" id="KW-0732">Signal</keyword>
<keyword evidence="5" id="KW-1185">Reference proteome</keyword>
<proteinExistence type="predicted"/>
<organism evidence="4 5">
    <name type="scientific">Meganyctiphanes norvegica</name>
    <name type="common">Northern krill</name>
    <name type="synonym">Thysanopoda norvegica</name>
    <dbReference type="NCBI Taxonomy" id="48144"/>
    <lineage>
        <taxon>Eukaryota</taxon>
        <taxon>Metazoa</taxon>
        <taxon>Ecdysozoa</taxon>
        <taxon>Arthropoda</taxon>
        <taxon>Crustacea</taxon>
        <taxon>Multicrustacea</taxon>
        <taxon>Malacostraca</taxon>
        <taxon>Eumalacostraca</taxon>
        <taxon>Eucarida</taxon>
        <taxon>Euphausiacea</taxon>
        <taxon>Euphausiidae</taxon>
        <taxon>Meganyctiphanes</taxon>
    </lineage>
</organism>
<feature type="non-terminal residue" evidence="4">
    <location>
        <position position="1"/>
    </location>
</feature>
<dbReference type="EMBL" id="CAXKWB010100519">
    <property type="protein sequence ID" value="CAL4224486.1"/>
    <property type="molecule type" value="Genomic_DNA"/>
</dbReference>
<feature type="compositionally biased region" description="Pro residues" evidence="1">
    <location>
        <begin position="226"/>
        <end position="244"/>
    </location>
</feature>
<dbReference type="AlphaFoldDB" id="A0AAV2SM89"/>
<feature type="chain" id="PRO_5043483644" description="DUF243 domain-containing protein" evidence="2">
    <location>
        <begin position="22"/>
        <end position="244"/>
    </location>
</feature>
<evidence type="ECO:0000259" key="3">
    <source>
        <dbReference type="SMART" id="SM00690"/>
    </source>
</evidence>
<dbReference type="GO" id="GO:0040003">
    <property type="term" value="P:chitin-based cuticle development"/>
    <property type="evidence" value="ECO:0007669"/>
    <property type="project" value="TreeGrafter"/>
</dbReference>
<feature type="region of interest" description="Disordered" evidence="1">
    <location>
        <begin position="175"/>
        <end position="244"/>
    </location>
</feature>
<dbReference type="GO" id="GO:0008010">
    <property type="term" value="F:structural constituent of chitin-based larval cuticle"/>
    <property type="evidence" value="ECO:0007669"/>
    <property type="project" value="TreeGrafter"/>
</dbReference>
<protein>
    <recommendedName>
        <fullName evidence="3">DUF243 domain-containing protein</fullName>
    </recommendedName>
</protein>
<evidence type="ECO:0000256" key="1">
    <source>
        <dbReference type="SAM" id="MobiDB-lite"/>
    </source>
</evidence>
<accession>A0AAV2SM89</accession>
<feature type="signal peptide" evidence="2">
    <location>
        <begin position="1"/>
        <end position="21"/>
    </location>
</feature>
<gene>
    <name evidence="4" type="ORF">MNOR_LOCUS39324</name>
</gene>
<dbReference type="Pfam" id="PF03103">
    <property type="entry name" value="DUF243"/>
    <property type="match status" value="1"/>
</dbReference>
<dbReference type="PANTHER" id="PTHR31927:SF13">
    <property type="entry name" value="TWEEDLEBETA"/>
    <property type="match status" value="1"/>
</dbReference>
<comment type="caution">
    <text evidence="4">The sequence shown here is derived from an EMBL/GenBank/DDBJ whole genome shotgun (WGS) entry which is preliminary data.</text>
</comment>
<evidence type="ECO:0000313" key="5">
    <source>
        <dbReference type="Proteomes" id="UP001497623"/>
    </source>
</evidence>
<feature type="region of interest" description="Disordered" evidence="1">
    <location>
        <begin position="28"/>
        <end position="68"/>
    </location>
</feature>
<dbReference type="PANTHER" id="PTHR31927">
    <property type="entry name" value="FI07246P-RELATED-RELATED"/>
    <property type="match status" value="1"/>
</dbReference>
<dbReference type="GO" id="GO:0062129">
    <property type="term" value="C:chitin-based extracellular matrix"/>
    <property type="evidence" value="ECO:0007669"/>
    <property type="project" value="TreeGrafter"/>
</dbReference>
<evidence type="ECO:0000256" key="2">
    <source>
        <dbReference type="SAM" id="SignalP"/>
    </source>
</evidence>
<feature type="domain" description="DUF243" evidence="3">
    <location>
        <begin position="83"/>
        <end position="177"/>
    </location>
</feature>
<reference evidence="4 5" key="1">
    <citation type="submission" date="2024-05" db="EMBL/GenBank/DDBJ databases">
        <authorList>
            <person name="Wallberg A."/>
        </authorList>
    </citation>
    <scope>NUCLEOTIDE SEQUENCE [LARGE SCALE GENOMIC DNA]</scope>
</reference>
<dbReference type="Proteomes" id="UP001497623">
    <property type="component" value="Unassembled WGS sequence"/>
</dbReference>
<sequence length="244" mass="25036">LGLVTMNCLLVFSVFLACASAFPQQYGAPPPPPQRNGGYGAPPPPPPSNGGYGAPPASNGGYGGGPSCRDGEVINVDGKCARLEVSRSVYVYHAPEQEVPYSYPPQVPPPKVEVDIVFVKTPEPLEGQEPIVVPPPQKKTLVYVLSKNQEQEGQQVIELPSGPKQKPEVYYVNYNDGENPQLPGGLSLQDALNAASQTGQEIDGSSNGGGGGGFGGGNGGGYGAPAPVPAPVGYGAPPPSPTYG</sequence>
<name>A0AAV2SM89_MEGNR</name>
<dbReference type="SMART" id="SM00690">
    <property type="entry name" value="DM5"/>
    <property type="match status" value="1"/>
</dbReference>